<comment type="caution">
    <text evidence="2">The sequence shown here is derived from an EMBL/GenBank/DDBJ whole genome shotgun (WGS) entry which is preliminary data.</text>
</comment>
<organism evidence="2 3">
    <name type="scientific">Streptomyces thermolineatus</name>
    <dbReference type="NCBI Taxonomy" id="44033"/>
    <lineage>
        <taxon>Bacteria</taxon>
        <taxon>Bacillati</taxon>
        <taxon>Actinomycetota</taxon>
        <taxon>Actinomycetes</taxon>
        <taxon>Kitasatosporales</taxon>
        <taxon>Streptomycetaceae</taxon>
        <taxon>Streptomyces</taxon>
    </lineage>
</organism>
<name>A0ABN3KZ05_9ACTN</name>
<dbReference type="EMBL" id="BAAATA010000003">
    <property type="protein sequence ID" value="GAA2474723.1"/>
    <property type="molecule type" value="Genomic_DNA"/>
</dbReference>
<evidence type="ECO:0000313" key="2">
    <source>
        <dbReference type="EMBL" id="GAA2474723.1"/>
    </source>
</evidence>
<dbReference type="InterPro" id="IPR046053">
    <property type="entry name" value="DUF6011"/>
</dbReference>
<feature type="region of interest" description="Disordered" evidence="1">
    <location>
        <begin position="36"/>
        <end position="66"/>
    </location>
</feature>
<dbReference type="Pfam" id="PF19474">
    <property type="entry name" value="DUF6011"/>
    <property type="match status" value="1"/>
</dbReference>
<gene>
    <name evidence="2" type="ORF">GCM10010406_08540</name>
</gene>
<dbReference type="Proteomes" id="UP001501358">
    <property type="component" value="Unassembled WGS sequence"/>
</dbReference>
<keyword evidence="3" id="KW-1185">Reference proteome</keyword>
<sequence length="119" mass="12952">MAKIRAHPRVGEEAREEAGVTVEVVGAVGAVGLWEGRRGAGENQGMDASREPGLEPGQEPLPDTAVPAVGRRPLWCRRCRRPLTDRVSRMYGLGPECRGPGPRVRSPYSEVEQETLPEP</sequence>
<evidence type="ECO:0000313" key="3">
    <source>
        <dbReference type="Proteomes" id="UP001501358"/>
    </source>
</evidence>
<accession>A0ABN3KZ05</accession>
<protein>
    <submittedName>
        <fullName evidence="2">Uncharacterized protein</fullName>
    </submittedName>
</protein>
<reference evidence="2 3" key="1">
    <citation type="journal article" date="2019" name="Int. J. Syst. Evol. Microbiol.">
        <title>The Global Catalogue of Microorganisms (GCM) 10K type strain sequencing project: providing services to taxonomists for standard genome sequencing and annotation.</title>
        <authorList>
            <consortium name="The Broad Institute Genomics Platform"/>
            <consortium name="The Broad Institute Genome Sequencing Center for Infectious Disease"/>
            <person name="Wu L."/>
            <person name="Ma J."/>
        </authorList>
    </citation>
    <scope>NUCLEOTIDE SEQUENCE [LARGE SCALE GENOMIC DNA]</scope>
    <source>
        <strain evidence="2 3">JCM 6307</strain>
    </source>
</reference>
<feature type="region of interest" description="Disordered" evidence="1">
    <location>
        <begin position="92"/>
        <end position="119"/>
    </location>
</feature>
<evidence type="ECO:0000256" key="1">
    <source>
        <dbReference type="SAM" id="MobiDB-lite"/>
    </source>
</evidence>
<proteinExistence type="predicted"/>